<dbReference type="InterPro" id="IPR000210">
    <property type="entry name" value="BTB/POZ_dom"/>
</dbReference>
<dbReference type="InParanoid" id="A0A6L2PDC0"/>
<dbReference type="SMART" id="SM00614">
    <property type="entry name" value="ZnF_BED"/>
    <property type="match status" value="1"/>
</dbReference>
<dbReference type="PANTHER" id="PTHR23110">
    <property type="entry name" value="BTB DOMAIN TRANSCRIPTION FACTOR"/>
    <property type="match status" value="1"/>
</dbReference>
<proteinExistence type="predicted"/>
<dbReference type="OrthoDB" id="6331085at2759"/>
<gene>
    <name evidence="8" type="ORF">Cfor_10842</name>
</gene>
<dbReference type="PROSITE" id="PS50097">
    <property type="entry name" value="BTB"/>
    <property type="match status" value="1"/>
</dbReference>
<dbReference type="PANTHER" id="PTHR23110:SF102">
    <property type="entry name" value="PIPSQUEAK, ISOFORM O"/>
    <property type="match status" value="1"/>
</dbReference>
<accession>A0A6L2PDC0</accession>
<dbReference type="GO" id="GO:0048666">
    <property type="term" value="P:neuron development"/>
    <property type="evidence" value="ECO:0007669"/>
    <property type="project" value="UniProtKB-ARBA"/>
</dbReference>
<evidence type="ECO:0000256" key="1">
    <source>
        <dbReference type="ARBA" id="ARBA00004123"/>
    </source>
</evidence>
<sequence>MARRLVVPRTVRSEVWNYFGFEADESGIILDTYRRYVWCRLCDSQLPFSGNTTNLSAHIARCRKTLRVLGEHSQPAPVTGSPQNASFNEEIPSQNEDRKQNTDKMRIVPVIHQQVSDLRNNVHDPPDGGETVLQERGSSEDKQQYCLKWKFHQSNQQTMLEKLLRNESFCDVTIACEEKFLRAHKLVLSACSSYFESVLSLYENQTPVIILKDVSFDDMSALIQFMYKGEITVEQGQLQSLIETAECLKIKGLSDICENCIDEDDKENSAGEPPYTETVQSNDHSYAPSRTGRARRKTVSMPVDDVSRVVKIPRRSVDVESSEDAAGAGTQSLPSHHDDNTNKGDYLEGIIRFADFLKQHGTYQEFWTKPWVTKALKAVSDHKITLRKCSDLLGVGYNILYSRYRQLHGCLKEGSSEAPGTSSYDLKIVTSPHDNEQGGKIVLRGDELSVAAAFSVANQKDSCTGQGGVRHPILTVKLEPLSSVSDHYGQEAMEVEGRLLQNSEEM</sequence>
<protein>
    <recommendedName>
        <fullName evidence="7">BTB domain-containing protein</fullName>
    </recommendedName>
</protein>
<feature type="region of interest" description="Disordered" evidence="6">
    <location>
        <begin position="73"/>
        <end position="101"/>
    </location>
</feature>
<dbReference type="GO" id="GO:0005634">
    <property type="term" value="C:nucleus"/>
    <property type="evidence" value="ECO:0007669"/>
    <property type="project" value="UniProtKB-SubCell"/>
</dbReference>
<evidence type="ECO:0000256" key="3">
    <source>
        <dbReference type="ARBA" id="ARBA00022771"/>
    </source>
</evidence>
<dbReference type="Pfam" id="PF02892">
    <property type="entry name" value="zf-BED"/>
    <property type="match status" value="1"/>
</dbReference>
<dbReference type="FunCoup" id="A0A6L2PDC0">
    <property type="interactions" value="228"/>
</dbReference>
<organism evidence="8 9">
    <name type="scientific">Coptotermes formosanus</name>
    <name type="common">Formosan subterranean termite</name>
    <dbReference type="NCBI Taxonomy" id="36987"/>
    <lineage>
        <taxon>Eukaryota</taxon>
        <taxon>Metazoa</taxon>
        <taxon>Ecdysozoa</taxon>
        <taxon>Arthropoda</taxon>
        <taxon>Hexapoda</taxon>
        <taxon>Insecta</taxon>
        <taxon>Pterygota</taxon>
        <taxon>Neoptera</taxon>
        <taxon>Polyneoptera</taxon>
        <taxon>Dictyoptera</taxon>
        <taxon>Blattodea</taxon>
        <taxon>Blattoidea</taxon>
        <taxon>Termitoidae</taxon>
        <taxon>Rhinotermitidae</taxon>
        <taxon>Coptotermes</taxon>
    </lineage>
</organism>
<keyword evidence="2" id="KW-0479">Metal-binding</keyword>
<evidence type="ECO:0000313" key="8">
    <source>
        <dbReference type="EMBL" id="GFG30559.1"/>
    </source>
</evidence>
<keyword evidence="3" id="KW-0863">Zinc-finger</keyword>
<dbReference type="GO" id="GO:0003677">
    <property type="term" value="F:DNA binding"/>
    <property type="evidence" value="ECO:0007669"/>
    <property type="project" value="InterPro"/>
</dbReference>
<feature type="region of interest" description="Disordered" evidence="6">
    <location>
        <begin position="265"/>
        <end position="298"/>
    </location>
</feature>
<evidence type="ECO:0000259" key="7">
    <source>
        <dbReference type="PROSITE" id="PS50097"/>
    </source>
</evidence>
<dbReference type="SMART" id="SM00225">
    <property type="entry name" value="BTB"/>
    <property type="match status" value="1"/>
</dbReference>
<dbReference type="SUPFAM" id="SSF54695">
    <property type="entry name" value="POZ domain"/>
    <property type="match status" value="1"/>
</dbReference>
<feature type="compositionally biased region" description="Polar residues" evidence="6">
    <location>
        <begin position="80"/>
        <end position="94"/>
    </location>
</feature>
<dbReference type="SUPFAM" id="SSF57667">
    <property type="entry name" value="beta-beta-alpha zinc fingers"/>
    <property type="match status" value="1"/>
</dbReference>
<dbReference type="InterPro" id="IPR036236">
    <property type="entry name" value="Znf_C2H2_sf"/>
</dbReference>
<keyword evidence="4" id="KW-0862">Zinc</keyword>
<evidence type="ECO:0000256" key="4">
    <source>
        <dbReference type="ARBA" id="ARBA00022833"/>
    </source>
</evidence>
<dbReference type="AlphaFoldDB" id="A0A6L2PDC0"/>
<reference evidence="9" key="1">
    <citation type="submission" date="2020-01" db="EMBL/GenBank/DDBJ databases">
        <title>Draft genome sequence of the Termite Coptotermes fromosanus.</title>
        <authorList>
            <person name="Itakura S."/>
            <person name="Yosikawa Y."/>
            <person name="Umezawa K."/>
        </authorList>
    </citation>
    <scope>NUCLEOTIDE SEQUENCE [LARGE SCALE GENOMIC DNA]</scope>
</reference>
<keyword evidence="5" id="KW-0539">Nucleus</keyword>
<dbReference type="GO" id="GO:0008270">
    <property type="term" value="F:zinc ion binding"/>
    <property type="evidence" value="ECO:0007669"/>
    <property type="project" value="UniProtKB-KW"/>
</dbReference>
<dbReference type="Proteomes" id="UP000502823">
    <property type="component" value="Unassembled WGS sequence"/>
</dbReference>
<dbReference type="GO" id="GO:0006357">
    <property type="term" value="P:regulation of transcription by RNA polymerase II"/>
    <property type="evidence" value="ECO:0007669"/>
    <property type="project" value="TreeGrafter"/>
</dbReference>
<feature type="region of interest" description="Disordered" evidence="6">
    <location>
        <begin position="316"/>
        <end position="341"/>
    </location>
</feature>
<evidence type="ECO:0000256" key="6">
    <source>
        <dbReference type="SAM" id="MobiDB-lite"/>
    </source>
</evidence>
<evidence type="ECO:0000256" key="2">
    <source>
        <dbReference type="ARBA" id="ARBA00022723"/>
    </source>
</evidence>
<dbReference type="Pfam" id="PF00651">
    <property type="entry name" value="BTB"/>
    <property type="match status" value="1"/>
</dbReference>
<keyword evidence="9" id="KW-1185">Reference proteome</keyword>
<name>A0A6L2PDC0_COPFO</name>
<feature type="domain" description="BTB" evidence="7">
    <location>
        <begin position="170"/>
        <end position="235"/>
    </location>
</feature>
<comment type="subcellular location">
    <subcellularLocation>
        <location evidence="1">Nucleus</location>
    </subcellularLocation>
</comment>
<dbReference type="InterPro" id="IPR051095">
    <property type="entry name" value="Dros_DevTransReg"/>
</dbReference>
<dbReference type="Gene3D" id="3.30.710.10">
    <property type="entry name" value="Potassium Channel Kv1.1, Chain A"/>
    <property type="match status" value="1"/>
</dbReference>
<dbReference type="InterPro" id="IPR011333">
    <property type="entry name" value="SKP1/BTB/POZ_sf"/>
</dbReference>
<dbReference type="InterPro" id="IPR003656">
    <property type="entry name" value="Znf_BED"/>
</dbReference>
<dbReference type="EMBL" id="BLKM01000233">
    <property type="protein sequence ID" value="GFG30559.1"/>
    <property type="molecule type" value="Genomic_DNA"/>
</dbReference>
<evidence type="ECO:0000313" key="9">
    <source>
        <dbReference type="Proteomes" id="UP000502823"/>
    </source>
</evidence>
<comment type="caution">
    <text evidence="8">The sequence shown here is derived from an EMBL/GenBank/DDBJ whole genome shotgun (WGS) entry which is preliminary data.</text>
</comment>
<dbReference type="CDD" id="cd18315">
    <property type="entry name" value="BTB_POZ_BAB-like"/>
    <property type="match status" value="1"/>
</dbReference>
<evidence type="ECO:0000256" key="5">
    <source>
        <dbReference type="ARBA" id="ARBA00023242"/>
    </source>
</evidence>